<dbReference type="GO" id="GO:0032259">
    <property type="term" value="P:methylation"/>
    <property type="evidence" value="ECO:0007669"/>
    <property type="project" value="UniProtKB-KW"/>
</dbReference>
<dbReference type="PANTHER" id="PTHR43648:SF1">
    <property type="entry name" value="ELECTRON TRANSFER FLAVOPROTEIN BETA SUBUNIT LYSINE METHYLTRANSFERASE"/>
    <property type="match status" value="1"/>
</dbReference>
<dbReference type="GO" id="GO:0008276">
    <property type="term" value="F:protein methyltransferase activity"/>
    <property type="evidence" value="ECO:0007669"/>
    <property type="project" value="InterPro"/>
</dbReference>
<evidence type="ECO:0000313" key="6">
    <source>
        <dbReference type="EMBL" id="MPM05984.1"/>
    </source>
</evidence>
<keyword evidence="2" id="KW-0963">Cytoplasm</keyword>
<keyword evidence="6" id="KW-0687">Ribonucleoprotein</keyword>
<dbReference type="SUPFAM" id="SSF53335">
    <property type="entry name" value="S-adenosyl-L-methionine-dependent methyltransferases"/>
    <property type="match status" value="1"/>
</dbReference>
<dbReference type="Gene3D" id="3.40.50.150">
    <property type="entry name" value="Vaccinia Virus protein VP39"/>
    <property type="match status" value="1"/>
</dbReference>
<keyword evidence="5" id="KW-0949">S-adenosyl-L-methionine</keyword>
<dbReference type="AlphaFoldDB" id="A0A644WV86"/>
<reference evidence="6" key="1">
    <citation type="submission" date="2019-08" db="EMBL/GenBank/DDBJ databases">
        <authorList>
            <person name="Kucharzyk K."/>
            <person name="Murdoch R.W."/>
            <person name="Higgins S."/>
            <person name="Loffler F."/>
        </authorList>
    </citation>
    <scope>NUCLEOTIDE SEQUENCE</scope>
</reference>
<dbReference type="EC" id="2.1.1.-" evidence="6"/>
<evidence type="ECO:0000256" key="5">
    <source>
        <dbReference type="ARBA" id="ARBA00022691"/>
    </source>
</evidence>
<dbReference type="InterPro" id="IPR004498">
    <property type="entry name" value="Ribosomal_PrmA_MeTrfase"/>
</dbReference>
<gene>
    <name evidence="6" type="primary">prmA_18</name>
    <name evidence="6" type="ORF">SDC9_52279</name>
</gene>
<keyword evidence="6" id="KW-0689">Ribosomal protein</keyword>
<comment type="similarity">
    <text evidence="1">Belongs to the methyltransferase superfamily. PrmA family.</text>
</comment>
<dbReference type="HAMAP" id="MF_00735">
    <property type="entry name" value="Methyltr_PrmA"/>
    <property type="match status" value="1"/>
</dbReference>
<proteinExistence type="inferred from homology"/>
<dbReference type="NCBIfam" id="TIGR00406">
    <property type="entry name" value="prmA"/>
    <property type="match status" value="1"/>
</dbReference>
<keyword evidence="4 6" id="KW-0808">Transferase</keyword>
<evidence type="ECO:0000256" key="1">
    <source>
        <dbReference type="ARBA" id="ARBA00009741"/>
    </source>
</evidence>
<name>A0A644WV86_9ZZZZ</name>
<organism evidence="6">
    <name type="scientific">bioreactor metagenome</name>
    <dbReference type="NCBI Taxonomy" id="1076179"/>
    <lineage>
        <taxon>unclassified sequences</taxon>
        <taxon>metagenomes</taxon>
        <taxon>ecological metagenomes</taxon>
    </lineage>
</organism>
<comment type="caution">
    <text evidence="6">The sequence shown here is derived from an EMBL/GenBank/DDBJ whole genome shotgun (WGS) entry which is preliminary data.</text>
</comment>
<accession>A0A644WV86</accession>
<keyword evidence="3 6" id="KW-0489">Methyltransferase</keyword>
<evidence type="ECO:0000256" key="2">
    <source>
        <dbReference type="ARBA" id="ARBA00022490"/>
    </source>
</evidence>
<dbReference type="CDD" id="cd02440">
    <property type="entry name" value="AdoMet_MTases"/>
    <property type="match status" value="1"/>
</dbReference>
<dbReference type="PIRSF" id="PIRSF000401">
    <property type="entry name" value="RPL11_MTase"/>
    <property type="match status" value="1"/>
</dbReference>
<dbReference type="PANTHER" id="PTHR43648">
    <property type="entry name" value="ELECTRON TRANSFER FLAVOPROTEIN BETA SUBUNIT LYSINE METHYLTRANSFERASE"/>
    <property type="match status" value="1"/>
</dbReference>
<sequence>MKWLEICVYTTDAGLDAVCEALSIAGLDQVSIEESHERAMAFLSERAVYWDFADYDKVGVDEPCVKAYVADVPESEAVVAEVKQAIALLRKTAEASEYGTLSVVVTRVDDADWENGWKQYYKPLLIGERLYVTPCWIEEPVPEGRVKLKLDPGVAFGTGEHHTTRMCMELLEKAVHPGCDLLDLGCGSGILSVAGILLGANDAVAVDIDPVAEHVALENAKMNGLDEMQYHVLIGDVLTDEPLRQTIQREYDVVVANIVAGVIIALAPFARTCCKKGAPFIVSGVIDEREDEVRQAIEREGFTVTEILRSEGWVAMLSKAN</sequence>
<protein>
    <submittedName>
        <fullName evidence="6">Ribosomal protein L11 methyltransferase</fullName>
        <ecNumber evidence="6">2.1.1.-</ecNumber>
    </submittedName>
</protein>
<evidence type="ECO:0000256" key="3">
    <source>
        <dbReference type="ARBA" id="ARBA00022603"/>
    </source>
</evidence>
<dbReference type="GO" id="GO:0005840">
    <property type="term" value="C:ribosome"/>
    <property type="evidence" value="ECO:0007669"/>
    <property type="project" value="UniProtKB-KW"/>
</dbReference>
<dbReference type="EMBL" id="VSSQ01001185">
    <property type="protein sequence ID" value="MPM05984.1"/>
    <property type="molecule type" value="Genomic_DNA"/>
</dbReference>
<dbReference type="InterPro" id="IPR050078">
    <property type="entry name" value="Ribosomal_L11_MeTrfase_PrmA"/>
</dbReference>
<evidence type="ECO:0000256" key="4">
    <source>
        <dbReference type="ARBA" id="ARBA00022679"/>
    </source>
</evidence>
<dbReference type="InterPro" id="IPR029063">
    <property type="entry name" value="SAM-dependent_MTases_sf"/>
</dbReference>
<dbReference type="Pfam" id="PF06325">
    <property type="entry name" value="PrmA"/>
    <property type="match status" value="1"/>
</dbReference>